<evidence type="ECO:0000313" key="1">
    <source>
        <dbReference type="EMBL" id="SCG37928.1"/>
    </source>
</evidence>
<gene>
    <name evidence="1" type="ORF">GA0070614_0452</name>
</gene>
<dbReference type="EMBL" id="LT607753">
    <property type="protein sequence ID" value="SCG37928.1"/>
    <property type="molecule type" value="Genomic_DNA"/>
</dbReference>
<dbReference type="Proteomes" id="UP000198215">
    <property type="component" value="Chromosome I"/>
</dbReference>
<organism evidence="1 2">
    <name type="scientific">Micromonospora coxensis</name>
    <dbReference type="NCBI Taxonomy" id="356852"/>
    <lineage>
        <taxon>Bacteria</taxon>
        <taxon>Bacillati</taxon>
        <taxon>Actinomycetota</taxon>
        <taxon>Actinomycetes</taxon>
        <taxon>Micromonosporales</taxon>
        <taxon>Micromonosporaceae</taxon>
        <taxon>Micromonospora</taxon>
    </lineage>
</organism>
<evidence type="ECO:0008006" key="3">
    <source>
        <dbReference type="Google" id="ProtNLM"/>
    </source>
</evidence>
<accession>A0A1C5GVY7</accession>
<proteinExistence type="predicted"/>
<evidence type="ECO:0000313" key="2">
    <source>
        <dbReference type="Proteomes" id="UP000198215"/>
    </source>
</evidence>
<sequence length="400" mass="44688">MLRRLLPITAVTVGLALGVAPPVVHGAPRGTVPSGSMTRPHAADGVLGANFNQDLGSLNYRELQAARATWIRAFFTMPDADGVDPASTPTLRGVLDASRRGYGTTLGLKFPLSAAEMPAVGSAAMATELARLDRVLPVVMGRVDILVIGNEPFIESRPQDRTDVLNEFYEAVAERIIAYRRAHCGPDCKTRLYMGALNRLDLPARRTPAVERWMRFVRETPDLQGVDIHPHVPDRAAVQPFLDYVLPRLRPDQKFLATEFSLVWYWKEHLSDPVSPQFAERYGFPAGTVVWQVIREAIAQPFSQQQWNDFLASSPWFESQRHYIRDQMQAFRATGRLAMAGYGFRQDIPMVQDFGPDKTPWLLNSIFAPYTVQPAPNGLAGLGYAWIDDFRDVQLAPDCR</sequence>
<dbReference type="InterPro" id="IPR017853">
    <property type="entry name" value="GH"/>
</dbReference>
<dbReference type="RefSeq" id="WP_197701398.1">
    <property type="nucleotide sequence ID" value="NZ_LT607753.1"/>
</dbReference>
<dbReference type="AlphaFoldDB" id="A0A1C5GVY7"/>
<name>A0A1C5GVY7_9ACTN</name>
<reference evidence="2" key="1">
    <citation type="submission" date="2016-06" db="EMBL/GenBank/DDBJ databases">
        <authorList>
            <person name="Varghese N."/>
            <person name="Submissions Spin"/>
        </authorList>
    </citation>
    <scope>NUCLEOTIDE SEQUENCE [LARGE SCALE GENOMIC DNA]</scope>
    <source>
        <strain evidence="2">DSM 45161</strain>
    </source>
</reference>
<protein>
    <recommendedName>
        <fullName evidence="3">Exo-beta-1,3-glucanase, GH17 family</fullName>
    </recommendedName>
</protein>
<keyword evidence="2" id="KW-1185">Reference proteome</keyword>
<dbReference type="SUPFAM" id="SSF51445">
    <property type="entry name" value="(Trans)glycosidases"/>
    <property type="match status" value="1"/>
</dbReference>